<proteinExistence type="inferred from homology"/>
<accession>A0A9P1KEE7</accession>
<dbReference type="InterPro" id="IPR014729">
    <property type="entry name" value="Rossmann-like_a/b/a_fold"/>
</dbReference>
<comment type="similarity">
    <text evidence="1">Belongs to the universal stress protein A family.</text>
</comment>
<sequence>MRDMFKTVLFAIDQSREAREAAERVINIVQTYQSNLYLLAVVEPKEPDGEPPHSEPMTSPDTVSQLLQEAHGIFSKLGIDAKLIEREGKPAFTICDVADEIDADLIVMGSRGTGLTEEGVADSITNRVINLSPCPVLVVP</sequence>
<dbReference type="PANTHER" id="PTHR46268">
    <property type="entry name" value="STRESS RESPONSE PROTEIN NHAX"/>
    <property type="match status" value="1"/>
</dbReference>
<dbReference type="InterPro" id="IPR006016">
    <property type="entry name" value="UspA"/>
</dbReference>
<dbReference type="EMBL" id="FO818640">
    <property type="protein sequence ID" value="CDM94502.1"/>
    <property type="molecule type" value="Genomic_DNA"/>
</dbReference>
<evidence type="ECO:0000313" key="3">
    <source>
        <dbReference type="EMBL" id="CDM94502.1"/>
    </source>
</evidence>
<protein>
    <submittedName>
        <fullName evidence="3">Universal stress protein</fullName>
    </submittedName>
</protein>
<dbReference type="CDD" id="cd00293">
    <property type="entry name" value="USP-like"/>
    <property type="match status" value="1"/>
</dbReference>
<evidence type="ECO:0000313" key="4">
    <source>
        <dbReference type="Proteomes" id="UP000032946"/>
    </source>
</evidence>
<evidence type="ECO:0000259" key="2">
    <source>
        <dbReference type="Pfam" id="PF00582"/>
    </source>
</evidence>
<gene>
    <name evidence="3" type="ORF">ARTHRO_20036</name>
</gene>
<keyword evidence="4" id="KW-1185">Reference proteome</keyword>
<dbReference type="InterPro" id="IPR006015">
    <property type="entry name" value="Universal_stress_UspA"/>
</dbReference>
<dbReference type="PRINTS" id="PR01438">
    <property type="entry name" value="UNVRSLSTRESS"/>
</dbReference>
<dbReference type="Gene3D" id="3.40.50.620">
    <property type="entry name" value="HUPs"/>
    <property type="match status" value="1"/>
</dbReference>
<dbReference type="SUPFAM" id="SSF52402">
    <property type="entry name" value="Adenine nucleotide alpha hydrolases-like"/>
    <property type="match status" value="1"/>
</dbReference>
<dbReference type="Pfam" id="PF00582">
    <property type="entry name" value="Usp"/>
    <property type="match status" value="1"/>
</dbReference>
<dbReference type="Proteomes" id="UP000032946">
    <property type="component" value="Chromosome"/>
</dbReference>
<feature type="domain" description="UspA" evidence="2">
    <location>
        <begin position="4"/>
        <end position="140"/>
    </location>
</feature>
<organism evidence="3 4">
    <name type="scientific">Limnospira indica PCC 8005</name>
    <dbReference type="NCBI Taxonomy" id="376219"/>
    <lineage>
        <taxon>Bacteria</taxon>
        <taxon>Bacillati</taxon>
        <taxon>Cyanobacteriota</taxon>
        <taxon>Cyanophyceae</taxon>
        <taxon>Oscillatoriophycideae</taxon>
        <taxon>Oscillatoriales</taxon>
        <taxon>Sirenicapillariaceae</taxon>
        <taxon>Limnospira</taxon>
    </lineage>
</organism>
<reference evidence="3 4" key="1">
    <citation type="submission" date="2014-02" db="EMBL/GenBank/DDBJ databases">
        <authorList>
            <person name="Genoscope - CEA"/>
        </authorList>
    </citation>
    <scope>NUCLEOTIDE SEQUENCE [LARGE SCALE GENOMIC DNA]</scope>
    <source>
        <strain evidence="3 4">PCC 8005</strain>
    </source>
</reference>
<name>A0A9P1KEE7_9CYAN</name>
<evidence type="ECO:0000256" key="1">
    <source>
        <dbReference type="ARBA" id="ARBA00008791"/>
    </source>
</evidence>
<dbReference type="PANTHER" id="PTHR46268:SF6">
    <property type="entry name" value="UNIVERSAL STRESS PROTEIN UP12"/>
    <property type="match status" value="1"/>
</dbReference>
<dbReference type="AlphaFoldDB" id="A0A9P1KEE7"/>